<sequence length="117" mass="13199">MRFSPVSFTFVLLSSLPSDQGGSIDDTYLGIAIVQIGTDLTPRLGGYLGRKYLMDKAYVCDNDITTLVAIVISRRSRCLEYEPDHEWEGRHMTTIRKGLHHESVRVSMSYSQDVLSL</sequence>
<evidence type="ECO:0000256" key="1">
    <source>
        <dbReference type="SAM" id="SignalP"/>
    </source>
</evidence>
<name>A0A9P8KCY5_AURME</name>
<dbReference type="AlphaFoldDB" id="A0A9P8KCY5"/>
<evidence type="ECO:0000313" key="3">
    <source>
        <dbReference type="Proteomes" id="UP000767238"/>
    </source>
</evidence>
<accession>A0A9P8KCY5</accession>
<reference evidence="2" key="2">
    <citation type="submission" date="2021-08" db="EMBL/GenBank/DDBJ databases">
        <authorList>
            <person name="Gostincar C."/>
            <person name="Sun X."/>
            <person name="Song Z."/>
            <person name="Gunde-Cimerman N."/>
        </authorList>
    </citation>
    <scope>NUCLEOTIDE SEQUENCE</scope>
    <source>
        <strain evidence="2">EXF-8016</strain>
    </source>
</reference>
<organism evidence="2 3">
    <name type="scientific">Aureobasidium melanogenum</name>
    <name type="common">Aureobasidium pullulans var. melanogenum</name>
    <dbReference type="NCBI Taxonomy" id="46634"/>
    <lineage>
        <taxon>Eukaryota</taxon>
        <taxon>Fungi</taxon>
        <taxon>Dikarya</taxon>
        <taxon>Ascomycota</taxon>
        <taxon>Pezizomycotina</taxon>
        <taxon>Dothideomycetes</taxon>
        <taxon>Dothideomycetidae</taxon>
        <taxon>Dothideales</taxon>
        <taxon>Saccotheciaceae</taxon>
        <taxon>Aureobasidium</taxon>
    </lineage>
</organism>
<feature type="signal peptide" evidence="1">
    <location>
        <begin position="1"/>
        <end position="21"/>
    </location>
</feature>
<proteinExistence type="predicted"/>
<comment type="caution">
    <text evidence="2">The sequence shown here is derived from an EMBL/GenBank/DDBJ whole genome shotgun (WGS) entry which is preliminary data.</text>
</comment>
<dbReference type="Proteomes" id="UP000767238">
    <property type="component" value="Unassembled WGS sequence"/>
</dbReference>
<dbReference type="EMBL" id="JAHFYH010000001">
    <property type="protein sequence ID" value="KAH0237980.1"/>
    <property type="molecule type" value="Genomic_DNA"/>
</dbReference>
<evidence type="ECO:0000313" key="2">
    <source>
        <dbReference type="EMBL" id="KAH0237980.1"/>
    </source>
</evidence>
<feature type="non-terminal residue" evidence="2">
    <location>
        <position position="117"/>
    </location>
</feature>
<reference evidence="2" key="1">
    <citation type="journal article" date="2021" name="J Fungi (Basel)">
        <title>Virulence traits and population genomics of the black yeast Aureobasidium melanogenum.</title>
        <authorList>
            <person name="Cernosa A."/>
            <person name="Sun X."/>
            <person name="Gostincar C."/>
            <person name="Fang C."/>
            <person name="Gunde-Cimerman N."/>
            <person name="Song Z."/>
        </authorList>
    </citation>
    <scope>NUCLEOTIDE SEQUENCE</scope>
    <source>
        <strain evidence="2">EXF-8016</strain>
    </source>
</reference>
<feature type="chain" id="PRO_5040231296" evidence="1">
    <location>
        <begin position="22"/>
        <end position="117"/>
    </location>
</feature>
<keyword evidence="1" id="KW-0732">Signal</keyword>
<protein>
    <submittedName>
        <fullName evidence="2">Uncharacterized protein</fullName>
    </submittedName>
</protein>
<gene>
    <name evidence="2" type="ORF">KCV03_g4</name>
</gene>